<dbReference type="EMBL" id="JAZGUE010000003">
    <property type="protein sequence ID" value="KAL2268301.1"/>
    <property type="molecule type" value="Genomic_DNA"/>
</dbReference>
<dbReference type="Pfam" id="PF11712">
    <property type="entry name" value="Vma12"/>
    <property type="match status" value="1"/>
</dbReference>
<name>A0ABR4DD74_9PEZI</name>
<evidence type="ECO:0000313" key="8">
    <source>
        <dbReference type="Proteomes" id="UP001600064"/>
    </source>
</evidence>
<dbReference type="Proteomes" id="UP001600064">
    <property type="component" value="Unassembled WGS sequence"/>
</dbReference>
<evidence type="ECO:0000256" key="3">
    <source>
        <dbReference type="ARBA" id="ARBA00022824"/>
    </source>
</evidence>
<dbReference type="PANTHER" id="PTHR31394">
    <property type="entry name" value="TRANSMEMBRANE PROTEIN 199"/>
    <property type="match status" value="1"/>
</dbReference>
<evidence type="ECO:0000313" key="7">
    <source>
        <dbReference type="EMBL" id="KAL2268301.1"/>
    </source>
</evidence>
<evidence type="ECO:0000256" key="2">
    <source>
        <dbReference type="ARBA" id="ARBA00022692"/>
    </source>
</evidence>
<dbReference type="PANTHER" id="PTHR31394:SF1">
    <property type="entry name" value="TRANSMEMBRANE PROTEIN 199"/>
    <property type="match status" value="1"/>
</dbReference>
<evidence type="ECO:0000256" key="5">
    <source>
        <dbReference type="ARBA" id="ARBA00023136"/>
    </source>
</evidence>
<keyword evidence="3" id="KW-0256">Endoplasmic reticulum</keyword>
<keyword evidence="4 6" id="KW-1133">Transmembrane helix</keyword>
<proteinExistence type="predicted"/>
<comment type="caution">
    <text evidence="7">The sequence shown here is derived from an EMBL/GenBank/DDBJ whole genome shotgun (WGS) entry which is preliminary data.</text>
</comment>
<keyword evidence="8" id="KW-1185">Reference proteome</keyword>
<keyword evidence="5 6" id="KW-0472">Membrane</keyword>
<dbReference type="RefSeq" id="XP_070867025.1">
    <property type="nucleotide sequence ID" value="XM_071009493.1"/>
</dbReference>
<organism evidence="7 8">
    <name type="scientific">Remersonia thermophila</name>
    <dbReference type="NCBI Taxonomy" id="72144"/>
    <lineage>
        <taxon>Eukaryota</taxon>
        <taxon>Fungi</taxon>
        <taxon>Dikarya</taxon>
        <taxon>Ascomycota</taxon>
        <taxon>Pezizomycotina</taxon>
        <taxon>Sordariomycetes</taxon>
        <taxon>Sordariomycetidae</taxon>
        <taxon>Sordariales</taxon>
        <taxon>Sordariales incertae sedis</taxon>
        <taxon>Remersonia</taxon>
    </lineage>
</organism>
<protein>
    <submittedName>
        <fullName evidence="7">Uncharacterized protein</fullName>
    </submittedName>
</protein>
<reference evidence="7 8" key="1">
    <citation type="journal article" date="2024" name="Commun. Biol.">
        <title>Comparative genomic analysis of thermophilic fungi reveals convergent evolutionary adaptations and gene losses.</title>
        <authorList>
            <person name="Steindorff A.S."/>
            <person name="Aguilar-Pontes M.V."/>
            <person name="Robinson A.J."/>
            <person name="Andreopoulos B."/>
            <person name="LaButti K."/>
            <person name="Kuo A."/>
            <person name="Mondo S."/>
            <person name="Riley R."/>
            <person name="Otillar R."/>
            <person name="Haridas S."/>
            <person name="Lipzen A."/>
            <person name="Grimwood J."/>
            <person name="Schmutz J."/>
            <person name="Clum A."/>
            <person name="Reid I.D."/>
            <person name="Moisan M.C."/>
            <person name="Butler G."/>
            <person name="Nguyen T.T.M."/>
            <person name="Dewar K."/>
            <person name="Conant G."/>
            <person name="Drula E."/>
            <person name="Henrissat B."/>
            <person name="Hansel C."/>
            <person name="Singer S."/>
            <person name="Hutchinson M.I."/>
            <person name="de Vries R.P."/>
            <person name="Natvig D.O."/>
            <person name="Powell A.J."/>
            <person name="Tsang A."/>
            <person name="Grigoriev I.V."/>
        </authorList>
    </citation>
    <scope>NUCLEOTIDE SEQUENCE [LARGE SCALE GENOMIC DNA]</scope>
    <source>
        <strain evidence="7 8">ATCC 22073</strain>
    </source>
</reference>
<sequence length="269" mass="30070">MVLLTVTPSIVEGLQKLGEANHGHNPTTGLRERSDELLLEDAAIGNPIPHSKIVDIWKSLQTAGHKDYDLEALLKGSMVYVPPPPPKPQQTDEYKALMERLRREQEQREYERMKNPAPPMETFLQRFPNSADLAQSFAAVNRPGQESDVGDDEVTYSDVHRQLMLILNFVASILGVAATLWVLARWWSTPARIFLTLGGSILVGIAEVAVYSGYVWHLGQAKKQEVRVKEVKEIVETWMVGAEEDVPLANVDGAQKGEAGLRRRQRGEK</sequence>
<evidence type="ECO:0000256" key="1">
    <source>
        <dbReference type="ARBA" id="ARBA00004477"/>
    </source>
</evidence>
<comment type="subcellular location">
    <subcellularLocation>
        <location evidence="1">Endoplasmic reticulum membrane</location>
        <topology evidence="1">Multi-pass membrane protein</topology>
    </subcellularLocation>
</comment>
<evidence type="ECO:0000256" key="4">
    <source>
        <dbReference type="ARBA" id="ARBA00022989"/>
    </source>
</evidence>
<evidence type="ECO:0000256" key="6">
    <source>
        <dbReference type="SAM" id="Phobius"/>
    </source>
</evidence>
<accession>A0ABR4DD74</accession>
<keyword evidence="2 6" id="KW-0812">Transmembrane</keyword>
<dbReference type="GeneID" id="98124137"/>
<feature type="transmembrane region" description="Helical" evidence="6">
    <location>
        <begin position="165"/>
        <end position="187"/>
    </location>
</feature>
<gene>
    <name evidence="7" type="ORF">VTJ83DRAFT_3147</name>
</gene>
<dbReference type="InterPro" id="IPR021013">
    <property type="entry name" value="ATPase_Vma12"/>
</dbReference>
<feature type="transmembrane region" description="Helical" evidence="6">
    <location>
        <begin position="193"/>
        <end position="216"/>
    </location>
</feature>